<proteinExistence type="predicted"/>
<comment type="caution">
    <text evidence="1">The sequence shown here is derived from an EMBL/GenBank/DDBJ whole genome shotgun (WGS) entry which is preliminary data.</text>
</comment>
<evidence type="ECO:0000313" key="2">
    <source>
        <dbReference type="Proteomes" id="UP001501083"/>
    </source>
</evidence>
<organism evidence="1 2">
    <name type="scientific">Lysobacter panacisoli</name>
    <dbReference type="NCBI Taxonomy" id="1255263"/>
    <lineage>
        <taxon>Bacteria</taxon>
        <taxon>Pseudomonadati</taxon>
        <taxon>Pseudomonadota</taxon>
        <taxon>Gammaproteobacteria</taxon>
        <taxon>Lysobacterales</taxon>
        <taxon>Lysobacteraceae</taxon>
        <taxon>Lysobacter</taxon>
    </lineage>
</organism>
<gene>
    <name evidence="1" type="ORF">GCM10025759_02300</name>
</gene>
<dbReference type="Proteomes" id="UP001501083">
    <property type="component" value="Unassembled WGS sequence"/>
</dbReference>
<reference evidence="2" key="1">
    <citation type="journal article" date="2019" name="Int. J. Syst. Evol. Microbiol.">
        <title>The Global Catalogue of Microorganisms (GCM) 10K type strain sequencing project: providing services to taxonomists for standard genome sequencing and annotation.</title>
        <authorList>
            <consortium name="The Broad Institute Genomics Platform"/>
            <consortium name="The Broad Institute Genome Sequencing Center for Infectious Disease"/>
            <person name="Wu L."/>
            <person name="Ma J."/>
        </authorList>
    </citation>
    <scope>NUCLEOTIDE SEQUENCE [LARGE SCALE GENOMIC DNA]</scope>
    <source>
        <strain evidence="2">JCM 19212</strain>
    </source>
</reference>
<dbReference type="RefSeq" id="WP_158983262.1">
    <property type="nucleotide sequence ID" value="NZ_BAABKY010000001.1"/>
</dbReference>
<keyword evidence="2" id="KW-1185">Reference proteome</keyword>
<dbReference type="EMBL" id="BAABKY010000001">
    <property type="protein sequence ID" value="GAA5067542.1"/>
    <property type="molecule type" value="Genomic_DNA"/>
</dbReference>
<name>A0ABP9L074_9GAMM</name>
<sequence>MRYCYFADYEIQMGDRLRVWGQATLVHALPEEAELDPADVLARIQKQAADTHGVRPGEVRVRAIHRLD</sequence>
<accession>A0ABP9L074</accession>
<protein>
    <submittedName>
        <fullName evidence="1">Uncharacterized protein</fullName>
    </submittedName>
</protein>
<evidence type="ECO:0000313" key="1">
    <source>
        <dbReference type="EMBL" id="GAA5067542.1"/>
    </source>
</evidence>